<name>A0ABS5ART8_9PSEU</name>
<sequence length="298" mass="31890">MTFPLPAALVRTHADEGGRVWLAGLPALLEHTLDTWSLTPDGPLAHGQAAVVLPVRRADGTGAALRCRRPGTGTHATVLGLRAWAGAGAVRLLEHDEHGDVLLLERLDGTRDLTSVADDDTAMGVLAGLLRGLTSVPAPEGLPTLATVARDLVRDTPAAAAALPGADLLHTCAAAVAELLDEPGDRLLHWDLHCGNVLAAEREPWLAIDPEPLAGDPGFDLWPALDTRWDEHVRPDPLRVVRRRFDLLTEALDLDRRRAAGWTLGRVLQNCLWDVEDGATALAPAQVAVAEAVLPHWR</sequence>
<organism evidence="1 2">
    <name type="scientific">Crossiella equi</name>
    <dbReference type="NCBI Taxonomy" id="130796"/>
    <lineage>
        <taxon>Bacteria</taxon>
        <taxon>Bacillati</taxon>
        <taxon>Actinomycetota</taxon>
        <taxon>Actinomycetes</taxon>
        <taxon>Pseudonocardiales</taxon>
        <taxon>Pseudonocardiaceae</taxon>
        <taxon>Crossiella</taxon>
    </lineage>
</organism>
<gene>
    <name evidence="1" type="ORF">JOF53_008142</name>
</gene>
<evidence type="ECO:0000313" key="2">
    <source>
        <dbReference type="Proteomes" id="UP001519363"/>
    </source>
</evidence>
<evidence type="ECO:0000313" key="1">
    <source>
        <dbReference type="EMBL" id="MBP2479270.1"/>
    </source>
</evidence>
<accession>A0ABS5ART8</accession>
<dbReference type="EMBL" id="JAGIOO010000001">
    <property type="protein sequence ID" value="MBP2479270.1"/>
    <property type="molecule type" value="Genomic_DNA"/>
</dbReference>
<dbReference type="Gene3D" id="1.10.510.10">
    <property type="entry name" value="Transferase(Phosphotransferase) domain 1"/>
    <property type="match status" value="1"/>
</dbReference>
<keyword evidence="2" id="KW-1185">Reference proteome</keyword>
<dbReference type="RefSeq" id="WP_209707728.1">
    <property type="nucleotide sequence ID" value="NZ_JAGIOO010000001.1"/>
</dbReference>
<dbReference type="InterPro" id="IPR006748">
    <property type="entry name" value="NH2Glyco/OHUrea_AB-resist_kin"/>
</dbReference>
<dbReference type="Proteomes" id="UP001519363">
    <property type="component" value="Unassembled WGS sequence"/>
</dbReference>
<dbReference type="InterPro" id="IPR011009">
    <property type="entry name" value="Kinase-like_dom_sf"/>
</dbReference>
<dbReference type="SUPFAM" id="SSF56112">
    <property type="entry name" value="Protein kinase-like (PK-like)"/>
    <property type="match status" value="1"/>
</dbReference>
<protein>
    <submittedName>
        <fullName evidence="1">Streptomycin 6-kinase</fullName>
    </submittedName>
</protein>
<proteinExistence type="predicted"/>
<dbReference type="Pfam" id="PF04655">
    <property type="entry name" value="APH_6_hur"/>
    <property type="match status" value="1"/>
</dbReference>
<reference evidence="1 2" key="1">
    <citation type="submission" date="2021-03" db="EMBL/GenBank/DDBJ databases">
        <title>Sequencing the genomes of 1000 actinobacteria strains.</title>
        <authorList>
            <person name="Klenk H.-P."/>
        </authorList>
    </citation>
    <scope>NUCLEOTIDE SEQUENCE [LARGE SCALE GENOMIC DNA]</scope>
    <source>
        <strain evidence="1 2">DSM 44580</strain>
    </source>
</reference>
<comment type="caution">
    <text evidence="1">The sequence shown here is derived from an EMBL/GenBank/DDBJ whole genome shotgun (WGS) entry which is preliminary data.</text>
</comment>